<gene>
    <name evidence="7" type="ORF">BDQ12DRAFT_709042</name>
</gene>
<evidence type="ECO:0000256" key="2">
    <source>
        <dbReference type="ARBA" id="ARBA00022771"/>
    </source>
</evidence>
<evidence type="ECO:0000256" key="5">
    <source>
        <dbReference type="SAM" id="MobiDB-lite"/>
    </source>
</evidence>
<dbReference type="SUPFAM" id="SSF57667">
    <property type="entry name" value="beta-beta-alpha zinc fingers"/>
    <property type="match status" value="1"/>
</dbReference>
<feature type="compositionally biased region" description="Acidic residues" evidence="5">
    <location>
        <begin position="400"/>
        <end position="409"/>
    </location>
</feature>
<feature type="region of interest" description="Disordered" evidence="5">
    <location>
        <begin position="255"/>
        <end position="275"/>
    </location>
</feature>
<dbReference type="Proteomes" id="UP000308652">
    <property type="component" value="Unassembled WGS sequence"/>
</dbReference>
<keyword evidence="3" id="KW-0862">Zinc</keyword>
<evidence type="ECO:0000259" key="6">
    <source>
        <dbReference type="PROSITE" id="PS50157"/>
    </source>
</evidence>
<dbReference type="PROSITE" id="PS00028">
    <property type="entry name" value="ZINC_FINGER_C2H2_1"/>
    <property type="match status" value="1"/>
</dbReference>
<sequence length="665" mass="73230">MFNSEFPADGTRRPSSPSPTLRPACFDEYPSPDAPVHIPLQVTTLQQLSNTFGIPLDILNAHITANTQQVLQEFITKAASTPRDGMASSSFAEGGSPNECSLSAFLSTDALDTPDMAAPLADINIRQLSLSFQAPSIGIDPAKIVSSSPILSPVLTLPGDYVKSPTLPIDLKSPIQVQYTFTPVIEVSPAASDKETAELVPVITIVSEIPHIDNLEFPVPQLQANAETSTSLDAGVSESVRADSVVVEMAELQIPQDKGLTTDEDEDDYDEDDRASDCFEYPFTPLLPSSQASASISAERGSAKSNATFVKIEETEFEWKSLLSPLKLPVAEPPLVAEEPTGTNDCAATEELPILEKILVAKKSPDVKKSPVVTKNPVVEKWSDGFARRAVRSRPVSYQEDADSEDEGSAFECSSSPNSSPLLDKLPIQKRARPSQSAARKFAVKRKRTMKEEPTVKKKTAPDKIPLSPELQMKIDEPPELRQLLEDGPTTDQTLIEDADVTLVKLSQVKVEEDPEPHVVDFGSPVLNAHRGITLKDLKAKAERYKMQNGGRDYDKTWLLSFAGKLSSKGARVNDYRCYVTGCQQTNKRRDHIVIHVGAHLGQRPFKCSRCPSRFLRMNECRRHELGHLGKKTHRCNLCEGTEVAFVRKDLLVRHMRRMHHIGLR</sequence>
<dbReference type="OrthoDB" id="8117402at2759"/>
<reference evidence="7 8" key="1">
    <citation type="journal article" date="2019" name="Nat. Ecol. Evol.">
        <title>Megaphylogeny resolves global patterns of mushroom evolution.</title>
        <authorList>
            <person name="Varga T."/>
            <person name="Krizsan K."/>
            <person name="Foldi C."/>
            <person name="Dima B."/>
            <person name="Sanchez-Garcia M."/>
            <person name="Sanchez-Ramirez S."/>
            <person name="Szollosi G.J."/>
            <person name="Szarkandi J.G."/>
            <person name="Papp V."/>
            <person name="Albert L."/>
            <person name="Andreopoulos W."/>
            <person name="Angelini C."/>
            <person name="Antonin V."/>
            <person name="Barry K.W."/>
            <person name="Bougher N.L."/>
            <person name="Buchanan P."/>
            <person name="Buyck B."/>
            <person name="Bense V."/>
            <person name="Catcheside P."/>
            <person name="Chovatia M."/>
            <person name="Cooper J."/>
            <person name="Damon W."/>
            <person name="Desjardin D."/>
            <person name="Finy P."/>
            <person name="Geml J."/>
            <person name="Haridas S."/>
            <person name="Hughes K."/>
            <person name="Justo A."/>
            <person name="Karasinski D."/>
            <person name="Kautmanova I."/>
            <person name="Kiss B."/>
            <person name="Kocsube S."/>
            <person name="Kotiranta H."/>
            <person name="LaButti K.M."/>
            <person name="Lechner B.E."/>
            <person name="Liimatainen K."/>
            <person name="Lipzen A."/>
            <person name="Lukacs Z."/>
            <person name="Mihaltcheva S."/>
            <person name="Morgado L.N."/>
            <person name="Niskanen T."/>
            <person name="Noordeloos M.E."/>
            <person name="Ohm R.A."/>
            <person name="Ortiz-Santana B."/>
            <person name="Ovrebo C."/>
            <person name="Racz N."/>
            <person name="Riley R."/>
            <person name="Savchenko A."/>
            <person name="Shiryaev A."/>
            <person name="Soop K."/>
            <person name="Spirin V."/>
            <person name="Szebenyi C."/>
            <person name="Tomsovsky M."/>
            <person name="Tulloss R.E."/>
            <person name="Uehling J."/>
            <person name="Grigoriev I.V."/>
            <person name="Vagvolgyi C."/>
            <person name="Papp T."/>
            <person name="Martin F.M."/>
            <person name="Miettinen O."/>
            <person name="Hibbett D.S."/>
            <person name="Nagy L.G."/>
        </authorList>
    </citation>
    <scope>NUCLEOTIDE SEQUENCE [LARGE SCALE GENOMIC DNA]</scope>
    <source>
        <strain evidence="7 8">CBS 166.37</strain>
    </source>
</reference>
<dbReference type="EMBL" id="ML213591">
    <property type="protein sequence ID" value="TFK43211.1"/>
    <property type="molecule type" value="Genomic_DNA"/>
</dbReference>
<feature type="region of interest" description="Disordered" evidence="5">
    <location>
        <begin position="1"/>
        <end position="23"/>
    </location>
</feature>
<organism evidence="7 8">
    <name type="scientific">Crucibulum laeve</name>
    <dbReference type="NCBI Taxonomy" id="68775"/>
    <lineage>
        <taxon>Eukaryota</taxon>
        <taxon>Fungi</taxon>
        <taxon>Dikarya</taxon>
        <taxon>Basidiomycota</taxon>
        <taxon>Agaricomycotina</taxon>
        <taxon>Agaricomycetes</taxon>
        <taxon>Agaricomycetidae</taxon>
        <taxon>Agaricales</taxon>
        <taxon>Agaricineae</taxon>
        <taxon>Nidulariaceae</taxon>
        <taxon>Crucibulum</taxon>
    </lineage>
</organism>
<dbReference type="InterPro" id="IPR036236">
    <property type="entry name" value="Znf_C2H2_sf"/>
</dbReference>
<dbReference type="SMART" id="SM00355">
    <property type="entry name" value="ZnF_C2H2"/>
    <property type="match status" value="3"/>
</dbReference>
<dbReference type="Gene3D" id="3.30.160.60">
    <property type="entry name" value="Classic Zinc Finger"/>
    <property type="match status" value="1"/>
</dbReference>
<keyword evidence="1" id="KW-0479">Metal-binding</keyword>
<feature type="compositionally biased region" description="Acidic residues" evidence="5">
    <location>
        <begin position="262"/>
        <end position="274"/>
    </location>
</feature>
<accession>A0A5C3MPS2</accession>
<feature type="domain" description="C2H2-type" evidence="6">
    <location>
        <begin position="606"/>
        <end position="633"/>
    </location>
</feature>
<feature type="compositionally biased region" description="Polar residues" evidence="5">
    <location>
        <begin position="412"/>
        <end position="421"/>
    </location>
</feature>
<evidence type="ECO:0000256" key="1">
    <source>
        <dbReference type="ARBA" id="ARBA00022723"/>
    </source>
</evidence>
<name>A0A5C3MPS2_9AGAR</name>
<feature type="compositionally biased region" description="Low complexity" evidence="5">
    <location>
        <begin position="13"/>
        <end position="23"/>
    </location>
</feature>
<feature type="region of interest" description="Disordered" evidence="5">
    <location>
        <begin position="390"/>
        <end position="472"/>
    </location>
</feature>
<dbReference type="AlphaFoldDB" id="A0A5C3MPS2"/>
<feature type="domain" description="C2H2-type" evidence="6">
    <location>
        <begin position="576"/>
        <end position="605"/>
    </location>
</feature>
<evidence type="ECO:0000313" key="7">
    <source>
        <dbReference type="EMBL" id="TFK43211.1"/>
    </source>
</evidence>
<dbReference type="PANTHER" id="PTHR23235:SF120">
    <property type="entry name" value="KRUPPEL-LIKE FACTOR 15"/>
    <property type="match status" value="1"/>
</dbReference>
<proteinExistence type="predicted"/>
<keyword evidence="2 4" id="KW-0863">Zinc-finger</keyword>
<evidence type="ECO:0000313" key="8">
    <source>
        <dbReference type="Proteomes" id="UP000308652"/>
    </source>
</evidence>
<dbReference type="GO" id="GO:0000981">
    <property type="term" value="F:DNA-binding transcription factor activity, RNA polymerase II-specific"/>
    <property type="evidence" value="ECO:0007669"/>
    <property type="project" value="TreeGrafter"/>
</dbReference>
<protein>
    <recommendedName>
        <fullName evidence="6">C2H2-type domain-containing protein</fullName>
    </recommendedName>
</protein>
<evidence type="ECO:0000256" key="4">
    <source>
        <dbReference type="PROSITE-ProRule" id="PRU00042"/>
    </source>
</evidence>
<feature type="compositionally biased region" description="Basic and acidic residues" evidence="5">
    <location>
        <begin position="450"/>
        <end position="462"/>
    </location>
</feature>
<dbReference type="GO" id="GO:0000978">
    <property type="term" value="F:RNA polymerase II cis-regulatory region sequence-specific DNA binding"/>
    <property type="evidence" value="ECO:0007669"/>
    <property type="project" value="TreeGrafter"/>
</dbReference>
<dbReference type="PANTHER" id="PTHR23235">
    <property type="entry name" value="KRUEPPEL-LIKE TRANSCRIPTION FACTOR"/>
    <property type="match status" value="1"/>
</dbReference>
<dbReference type="STRING" id="68775.A0A5C3MPS2"/>
<dbReference type="GO" id="GO:0008270">
    <property type="term" value="F:zinc ion binding"/>
    <property type="evidence" value="ECO:0007669"/>
    <property type="project" value="UniProtKB-KW"/>
</dbReference>
<dbReference type="PROSITE" id="PS50157">
    <property type="entry name" value="ZINC_FINGER_C2H2_2"/>
    <property type="match status" value="2"/>
</dbReference>
<keyword evidence="8" id="KW-1185">Reference proteome</keyword>
<dbReference type="InterPro" id="IPR013087">
    <property type="entry name" value="Znf_C2H2_type"/>
</dbReference>
<evidence type="ECO:0000256" key="3">
    <source>
        <dbReference type="ARBA" id="ARBA00022833"/>
    </source>
</evidence>